<dbReference type="EMBL" id="WFLN01000004">
    <property type="protein sequence ID" value="KAB8033175.1"/>
    <property type="molecule type" value="Genomic_DNA"/>
</dbReference>
<protein>
    <submittedName>
        <fullName evidence="2">Uncharacterized protein</fullName>
    </submittedName>
</protein>
<dbReference type="AlphaFoldDB" id="A0A833N6A8"/>
<comment type="caution">
    <text evidence="2">The sequence shown here is derived from an EMBL/GenBank/DDBJ whole genome shotgun (WGS) entry which is preliminary data.</text>
</comment>
<feature type="chain" id="PRO_5032523056" evidence="1">
    <location>
        <begin position="24"/>
        <end position="156"/>
    </location>
</feature>
<organism evidence="2 3">
    <name type="scientific">Fluviispira multicolorata</name>
    <dbReference type="NCBI Taxonomy" id="2654512"/>
    <lineage>
        <taxon>Bacteria</taxon>
        <taxon>Pseudomonadati</taxon>
        <taxon>Bdellovibrionota</taxon>
        <taxon>Oligoflexia</taxon>
        <taxon>Silvanigrellales</taxon>
        <taxon>Silvanigrellaceae</taxon>
        <taxon>Fluviispira</taxon>
    </lineage>
</organism>
<feature type="signal peptide" evidence="1">
    <location>
        <begin position="1"/>
        <end position="23"/>
    </location>
</feature>
<reference evidence="2 3" key="1">
    <citation type="submission" date="2019-10" db="EMBL/GenBank/DDBJ databases">
        <title>New genus of Silvanigrellaceae.</title>
        <authorList>
            <person name="Pitt A."/>
            <person name="Hahn M.W."/>
        </authorList>
    </citation>
    <scope>NUCLEOTIDE SEQUENCE [LARGE SCALE GENOMIC DNA]</scope>
    <source>
        <strain evidence="2 3">33A1-SZDP</strain>
    </source>
</reference>
<keyword evidence="1" id="KW-0732">Signal</keyword>
<evidence type="ECO:0000313" key="3">
    <source>
        <dbReference type="Proteomes" id="UP000442694"/>
    </source>
</evidence>
<proteinExistence type="predicted"/>
<keyword evidence="3" id="KW-1185">Reference proteome</keyword>
<evidence type="ECO:0000313" key="2">
    <source>
        <dbReference type="EMBL" id="KAB8033175.1"/>
    </source>
</evidence>
<name>A0A833N6A8_9BACT</name>
<dbReference type="RefSeq" id="WP_152211263.1">
    <property type="nucleotide sequence ID" value="NZ_WFLN01000004.1"/>
</dbReference>
<evidence type="ECO:0000256" key="1">
    <source>
        <dbReference type="SAM" id="SignalP"/>
    </source>
</evidence>
<sequence>MKIFISIASATLFFLGFSGNSFAQPEFLSNNSYDSSVSIIPKGRYDTKMVSTKYGFHEVTIDENNEISISHDNINCRLDVFGKQSFVCTRIAPIEYNGKAILFETSFDGFSKTYKVKNSPFGIVLEKNKITRLVQFYEDLNNTDNVEYAAELHKIK</sequence>
<accession>A0A833N6A8</accession>
<gene>
    <name evidence="2" type="ORF">GCL57_00325</name>
</gene>
<dbReference type="Proteomes" id="UP000442694">
    <property type="component" value="Unassembled WGS sequence"/>
</dbReference>